<reference evidence="1 2" key="1">
    <citation type="journal article" date="2019" name="Commun. Biol.">
        <title>The bagworm genome reveals a unique fibroin gene that provides high tensile strength.</title>
        <authorList>
            <person name="Kono N."/>
            <person name="Nakamura H."/>
            <person name="Ohtoshi R."/>
            <person name="Tomita M."/>
            <person name="Numata K."/>
            <person name="Arakawa K."/>
        </authorList>
    </citation>
    <scope>NUCLEOTIDE SEQUENCE [LARGE SCALE GENOMIC DNA]</scope>
</reference>
<evidence type="ECO:0000313" key="2">
    <source>
        <dbReference type="Proteomes" id="UP000299102"/>
    </source>
</evidence>
<sequence>MRARTHTRDRARYESVLHLGGDIGALTGNRRGRGFDASDVKSIQCHLNIQVFDTDLVEVLTHIDRLSKESIRIRLELESPELKQNGIFKPKLGFLKMPLLNSKIGPRNATEDFRCYASVWTLEHATVNRHTSTFTHAHVIREDVFLGIA</sequence>
<protein>
    <submittedName>
        <fullName evidence="1">Uncharacterized protein</fullName>
    </submittedName>
</protein>
<name>A0A4C1UUH6_EUMVA</name>
<dbReference type="Proteomes" id="UP000299102">
    <property type="component" value="Unassembled WGS sequence"/>
</dbReference>
<comment type="caution">
    <text evidence="1">The sequence shown here is derived from an EMBL/GenBank/DDBJ whole genome shotgun (WGS) entry which is preliminary data.</text>
</comment>
<accession>A0A4C1UUH6</accession>
<dbReference type="EMBL" id="BGZK01000222">
    <property type="protein sequence ID" value="GBP29636.1"/>
    <property type="molecule type" value="Genomic_DNA"/>
</dbReference>
<keyword evidence="2" id="KW-1185">Reference proteome</keyword>
<dbReference type="AlphaFoldDB" id="A0A4C1UUH6"/>
<gene>
    <name evidence="1" type="ORF">EVAR_79185_1</name>
</gene>
<evidence type="ECO:0000313" key="1">
    <source>
        <dbReference type="EMBL" id="GBP29636.1"/>
    </source>
</evidence>
<organism evidence="1 2">
    <name type="scientific">Eumeta variegata</name>
    <name type="common">Bagworm moth</name>
    <name type="synonym">Eumeta japonica</name>
    <dbReference type="NCBI Taxonomy" id="151549"/>
    <lineage>
        <taxon>Eukaryota</taxon>
        <taxon>Metazoa</taxon>
        <taxon>Ecdysozoa</taxon>
        <taxon>Arthropoda</taxon>
        <taxon>Hexapoda</taxon>
        <taxon>Insecta</taxon>
        <taxon>Pterygota</taxon>
        <taxon>Neoptera</taxon>
        <taxon>Endopterygota</taxon>
        <taxon>Lepidoptera</taxon>
        <taxon>Glossata</taxon>
        <taxon>Ditrysia</taxon>
        <taxon>Tineoidea</taxon>
        <taxon>Psychidae</taxon>
        <taxon>Oiketicinae</taxon>
        <taxon>Eumeta</taxon>
    </lineage>
</organism>
<proteinExistence type="predicted"/>